<proteinExistence type="predicted"/>
<accession>A0A0K2TMC5</accession>
<evidence type="ECO:0000313" key="3">
    <source>
        <dbReference type="EMBL" id="CDW26596.1"/>
    </source>
</evidence>
<dbReference type="EMBL" id="HACA01009235">
    <property type="protein sequence ID" value="CDW26596.1"/>
    <property type="molecule type" value="Transcribed_RNA"/>
</dbReference>
<evidence type="ECO:0000256" key="2">
    <source>
        <dbReference type="SAM" id="MobiDB-lite"/>
    </source>
</evidence>
<reference evidence="3" key="1">
    <citation type="submission" date="2014-05" db="EMBL/GenBank/DDBJ databases">
        <authorList>
            <person name="Chronopoulou M."/>
        </authorList>
    </citation>
    <scope>NUCLEOTIDE SEQUENCE</scope>
    <source>
        <tissue evidence="3">Whole organism</tissue>
    </source>
</reference>
<dbReference type="AlphaFoldDB" id="A0A0K2TMC5"/>
<sequence>MNHSTSEKGEEDVSETSSTLDGVKVKEEFSRLSEVLQETNRNLSIFEFLLSNRINVPVDSNYVKSILTTVKESNDNDETNKLNLELENMKSKLRIEKIRYRTETSMIKKSLEIERKSRLGLEKQLTNAHTRHKEYETELGDLRTGLEALKSQLETREETARSLLSKDIDELEASLHAHRLKNSETLDKHERLKSKSKELLKRLKRERILSKSKDRRIVVMRSAFERLKCLSKAMEADYRYILLHLGGQIDLVARLLNAYYDGSEKCLQKSSNDEDFIEWFARIQASALWAQKQIVSSGIKNWTGKEDCVKESTHISLSHEENEEDFRTPKNVVFDAVKQVSKDYPDKLNNLFAQVETDDVVE</sequence>
<dbReference type="OrthoDB" id="10557228at2759"/>
<feature type="coiled-coil region" evidence="1">
    <location>
        <begin position="132"/>
        <end position="206"/>
    </location>
</feature>
<name>A0A0K2TMC5_LEPSM</name>
<keyword evidence="1" id="KW-0175">Coiled coil</keyword>
<organism evidence="3">
    <name type="scientific">Lepeophtheirus salmonis</name>
    <name type="common">Salmon louse</name>
    <name type="synonym">Caligus salmonis</name>
    <dbReference type="NCBI Taxonomy" id="72036"/>
    <lineage>
        <taxon>Eukaryota</taxon>
        <taxon>Metazoa</taxon>
        <taxon>Ecdysozoa</taxon>
        <taxon>Arthropoda</taxon>
        <taxon>Crustacea</taxon>
        <taxon>Multicrustacea</taxon>
        <taxon>Hexanauplia</taxon>
        <taxon>Copepoda</taxon>
        <taxon>Siphonostomatoida</taxon>
        <taxon>Caligidae</taxon>
        <taxon>Lepeophtheirus</taxon>
    </lineage>
</organism>
<evidence type="ECO:0000256" key="1">
    <source>
        <dbReference type="SAM" id="Coils"/>
    </source>
</evidence>
<feature type="region of interest" description="Disordered" evidence="2">
    <location>
        <begin position="1"/>
        <end position="20"/>
    </location>
</feature>
<protein>
    <submittedName>
        <fullName evidence="3">Uncharacterized protein</fullName>
    </submittedName>
</protein>